<sequence length="329" mass="36127">MSSSDTFSRDILPTKEGKLPFTYQGETYETYYKVVGNLDSTAGVPLVTLHGGPGSAHHYLLALSDLVSPSPSSSSSETGTNAVIFYDQLGTGNSSHPRDSKAPSFWTPELFMEELANLLAGLGVSKKYDLLGHSWGGMLAAQFASAFHNKQLLAGLRKLILSSAPASMALFEQGCAKLVKELPADVQETLRRHEEDGTTDSKEYEEAVGVFYERHLCRVKPFPRDLVRSFECIGEDPTVYHTMNGPSEFHITGSLRTWSIIPSIPAISVPTLLLSGAHDEVQEECIQPFFDGIMKAGVKWAVFAESSHVAHLEERERYIRIVRAFLGGN</sequence>
<dbReference type="GO" id="GO:0016020">
    <property type="term" value="C:membrane"/>
    <property type="evidence" value="ECO:0007669"/>
    <property type="project" value="TreeGrafter"/>
</dbReference>
<dbReference type="Gene3D" id="3.40.50.1820">
    <property type="entry name" value="alpha/beta hydrolase"/>
    <property type="match status" value="1"/>
</dbReference>
<dbReference type="GO" id="GO:0006508">
    <property type="term" value="P:proteolysis"/>
    <property type="evidence" value="ECO:0007669"/>
    <property type="project" value="InterPro"/>
</dbReference>
<dbReference type="SUPFAM" id="SSF53474">
    <property type="entry name" value="alpha/beta-Hydrolases"/>
    <property type="match status" value="1"/>
</dbReference>
<name>A0A9Q5NF32_SANBA</name>
<dbReference type="InterPro" id="IPR002410">
    <property type="entry name" value="Peptidase_S33"/>
</dbReference>
<keyword evidence="2" id="KW-0378">Hydrolase</keyword>
<dbReference type="OrthoDB" id="190201at2759"/>
<dbReference type="InterPro" id="IPR029058">
    <property type="entry name" value="AB_hydrolase_fold"/>
</dbReference>
<dbReference type="PIRSF" id="PIRSF005539">
    <property type="entry name" value="Pept_S33_TRI_F1"/>
    <property type="match status" value="1"/>
</dbReference>
<dbReference type="AlphaFoldDB" id="A0A9Q5NF32"/>
<organism evidence="4 5">
    <name type="scientific">Sanghuangporus baumii</name>
    <name type="common">Phellinus baumii</name>
    <dbReference type="NCBI Taxonomy" id="108892"/>
    <lineage>
        <taxon>Eukaryota</taxon>
        <taxon>Fungi</taxon>
        <taxon>Dikarya</taxon>
        <taxon>Basidiomycota</taxon>
        <taxon>Agaricomycotina</taxon>
        <taxon>Agaricomycetes</taxon>
        <taxon>Hymenochaetales</taxon>
        <taxon>Hymenochaetaceae</taxon>
        <taxon>Sanghuangporus</taxon>
    </lineage>
</organism>
<dbReference type="PANTHER" id="PTHR43798:SF33">
    <property type="entry name" value="HYDROLASE, PUTATIVE (AFU_ORTHOLOGUE AFUA_2G14860)-RELATED"/>
    <property type="match status" value="1"/>
</dbReference>
<proteinExistence type="inferred from homology"/>
<evidence type="ECO:0000256" key="1">
    <source>
        <dbReference type="ARBA" id="ARBA00010088"/>
    </source>
</evidence>
<evidence type="ECO:0000256" key="2">
    <source>
        <dbReference type="ARBA" id="ARBA00022801"/>
    </source>
</evidence>
<evidence type="ECO:0000259" key="3">
    <source>
        <dbReference type="Pfam" id="PF12697"/>
    </source>
</evidence>
<feature type="domain" description="AB hydrolase-1" evidence="3">
    <location>
        <begin position="46"/>
        <end position="319"/>
    </location>
</feature>
<dbReference type="InterPro" id="IPR005945">
    <property type="entry name" value="Pro_imino_pep"/>
</dbReference>
<dbReference type="InterPro" id="IPR000073">
    <property type="entry name" value="AB_hydrolase_1"/>
</dbReference>
<dbReference type="PANTHER" id="PTHR43798">
    <property type="entry name" value="MONOACYLGLYCEROL LIPASE"/>
    <property type="match status" value="1"/>
</dbReference>
<gene>
    <name evidence="4" type="ORF">A7U60_g890</name>
</gene>
<reference evidence="4" key="1">
    <citation type="submission" date="2016-06" db="EMBL/GenBank/DDBJ databases">
        <title>Draft Genome sequence of the fungus Inonotus baumii.</title>
        <authorList>
            <person name="Zhu H."/>
            <person name="Lin W."/>
        </authorList>
    </citation>
    <scope>NUCLEOTIDE SEQUENCE</scope>
    <source>
        <strain evidence="4">821</strain>
    </source>
</reference>
<keyword evidence="5" id="KW-1185">Reference proteome</keyword>
<accession>A0A9Q5NF32</accession>
<evidence type="ECO:0000313" key="4">
    <source>
        <dbReference type="EMBL" id="OCB91819.1"/>
    </source>
</evidence>
<dbReference type="NCBIfam" id="TIGR01250">
    <property type="entry name" value="pro_imino_pep_2"/>
    <property type="match status" value="1"/>
</dbReference>
<comment type="caution">
    <text evidence="4">The sequence shown here is derived from an EMBL/GenBank/DDBJ whole genome shotgun (WGS) entry which is preliminary data.</text>
</comment>
<comment type="similarity">
    <text evidence="1">Belongs to the peptidase S33 family.</text>
</comment>
<dbReference type="EMBL" id="LNZH02000060">
    <property type="protein sequence ID" value="OCB91819.1"/>
    <property type="molecule type" value="Genomic_DNA"/>
</dbReference>
<dbReference type="Proteomes" id="UP000757232">
    <property type="component" value="Unassembled WGS sequence"/>
</dbReference>
<dbReference type="GO" id="GO:0008233">
    <property type="term" value="F:peptidase activity"/>
    <property type="evidence" value="ECO:0007669"/>
    <property type="project" value="InterPro"/>
</dbReference>
<dbReference type="Pfam" id="PF12697">
    <property type="entry name" value="Abhydrolase_6"/>
    <property type="match status" value="1"/>
</dbReference>
<protein>
    <submittedName>
        <fullName evidence="4">Proline iminopeptidase protein</fullName>
    </submittedName>
</protein>
<dbReference type="PRINTS" id="PR00793">
    <property type="entry name" value="PROAMNOPTASE"/>
</dbReference>
<dbReference type="InterPro" id="IPR050266">
    <property type="entry name" value="AB_hydrolase_sf"/>
</dbReference>
<evidence type="ECO:0000313" key="5">
    <source>
        <dbReference type="Proteomes" id="UP000757232"/>
    </source>
</evidence>